<organism evidence="4 5">
    <name type="scientific">Mycolicibacterium chlorophenolicum</name>
    <dbReference type="NCBI Taxonomy" id="37916"/>
    <lineage>
        <taxon>Bacteria</taxon>
        <taxon>Bacillati</taxon>
        <taxon>Actinomycetota</taxon>
        <taxon>Actinomycetes</taxon>
        <taxon>Mycobacteriales</taxon>
        <taxon>Mycobacteriaceae</taxon>
        <taxon>Mycolicibacterium</taxon>
    </lineage>
</organism>
<dbReference type="RefSeq" id="WP_053082856.1">
    <property type="nucleotide sequence ID" value="NZ_JYNL01000008.1"/>
</dbReference>
<name>A0A0J6WMA9_9MYCO</name>
<gene>
    <name evidence="4" type="ORF">MCHLDSM_00754</name>
</gene>
<proteinExistence type="predicted"/>
<evidence type="ECO:0000256" key="1">
    <source>
        <dbReference type="SAM" id="MobiDB-lite"/>
    </source>
</evidence>
<comment type="caution">
    <text evidence="4">The sequence shown here is derived from an EMBL/GenBank/DDBJ whole genome shotgun (WGS) entry which is preliminary data.</text>
</comment>
<reference evidence="4 5" key="1">
    <citation type="journal article" date="2015" name="Genome Biol. Evol.">
        <title>Characterization of Three Mycobacterium spp. with Potential Use in Bioremediation by Genome Sequencing and Comparative Genomics.</title>
        <authorList>
            <person name="Das S."/>
            <person name="Pettersson B.M."/>
            <person name="Behra P.R."/>
            <person name="Ramesh M."/>
            <person name="Dasgupta S."/>
            <person name="Bhattacharya A."/>
            <person name="Kirsebom L.A."/>
        </authorList>
    </citation>
    <scope>NUCLEOTIDE SEQUENCE [LARGE SCALE GENOMIC DNA]</scope>
    <source>
        <strain evidence="4 5">DSM 43826</strain>
    </source>
</reference>
<accession>A0A0J6WMA9</accession>
<feature type="compositionally biased region" description="Low complexity" evidence="1">
    <location>
        <begin position="289"/>
        <end position="317"/>
    </location>
</feature>
<feature type="chain" id="PRO_5005284147" evidence="2">
    <location>
        <begin position="41"/>
        <end position="400"/>
    </location>
</feature>
<evidence type="ECO:0000256" key="2">
    <source>
        <dbReference type="SAM" id="SignalP"/>
    </source>
</evidence>
<feature type="domain" description="PE-PPE" evidence="3">
    <location>
        <begin position="90"/>
        <end position="261"/>
    </location>
</feature>
<feature type="signal peptide" evidence="2">
    <location>
        <begin position="1"/>
        <end position="40"/>
    </location>
</feature>
<dbReference type="Pfam" id="PF08237">
    <property type="entry name" value="PE-PPE"/>
    <property type="match status" value="1"/>
</dbReference>
<dbReference type="Proteomes" id="UP000036513">
    <property type="component" value="Unassembled WGS sequence"/>
</dbReference>
<evidence type="ECO:0000313" key="4">
    <source>
        <dbReference type="EMBL" id="KMO82872.1"/>
    </source>
</evidence>
<protein>
    <submittedName>
        <fullName evidence="4">Putative PPE family protein PPE42</fullName>
    </submittedName>
</protein>
<feature type="compositionally biased region" description="Basic and acidic residues" evidence="1">
    <location>
        <begin position="353"/>
        <end position="362"/>
    </location>
</feature>
<feature type="compositionally biased region" description="Low complexity" evidence="1">
    <location>
        <begin position="369"/>
        <end position="391"/>
    </location>
</feature>
<dbReference type="Gene3D" id="3.40.50.1820">
    <property type="entry name" value="alpha/beta hydrolase"/>
    <property type="match status" value="1"/>
</dbReference>
<dbReference type="PATRIC" id="fig|37916.4.peg.808"/>
<dbReference type="EMBL" id="JYNL01000008">
    <property type="protein sequence ID" value="KMO82872.1"/>
    <property type="molecule type" value="Genomic_DNA"/>
</dbReference>
<evidence type="ECO:0000313" key="5">
    <source>
        <dbReference type="Proteomes" id="UP000036513"/>
    </source>
</evidence>
<dbReference type="InterPro" id="IPR013228">
    <property type="entry name" value="PE-PPE_C"/>
</dbReference>
<evidence type="ECO:0000259" key="3">
    <source>
        <dbReference type="Pfam" id="PF08237"/>
    </source>
</evidence>
<sequence precursor="true">MSATGRHHADGERRHRSRPLLGLAAAGALLPLVAAPTASAASVIPEGPLTVRTISPVKGNYINETLQGVVCQAPNTCTEIPYLSFITPFGVARLDNVIKTEADTPIVIYAYSNGAQIAQHWITDHADDADAPPAENVTFILMGNSTRKYGGADKEFNVSQPSQYHVIDIAREYDPVADFPDNGLNLLAVANALSGFITLHDYRDVDINDPNNIVWDEGNTTYVLVPTENLPLLNPLRLIGLNALADQLNGPLKEIVDQGYDRSYIPEDARPTPTPPTTTAVAAKTVVAEPESASAPVAATKKAAVETEAVTTKPEPTSDADADVQESTPAKSTTKSTKDDDVADAVRSITKTATRELKKLTEPLKSLRPSRAPADDASSSSKPSSRDAGSSDSGGGNSSE</sequence>
<dbReference type="AlphaFoldDB" id="A0A0J6WMA9"/>
<keyword evidence="5" id="KW-1185">Reference proteome</keyword>
<keyword evidence="2" id="KW-0732">Signal</keyword>
<feature type="region of interest" description="Disordered" evidence="1">
    <location>
        <begin position="289"/>
        <end position="400"/>
    </location>
</feature>
<dbReference type="InterPro" id="IPR029058">
    <property type="entry name" value="AB_hydrolase_fold"/>
</dbReference>